<reference evidence="8 9" key="1">
    <citation type="submission" date="2020-02" db="EMBL/GenBank/DDBJ databases">
        <title>Acidophilic actinobacteria isolated from forest soil.</title>
        <authorList>
            <person name="Golinska P."/>
        </authorList>
    </citation>
    <scope>NUCLEOTIDE SEQUENCE [LARGE SCALE GENOMIC DNA]</scope>
    <source>
        <strain evidence="8 9">NL8</strain>
    </source>
</reference>
<dbReference type="Proteomes" id="UP000730482">
    <property type="component" value="Unassembled WGS sequence"/>
</dbReference>
<dbReference type="InterPro" id="IPR000412">
    <property type="entry name" value="ABC_2_transport"/>
</dbReference>
<dbReference type="InterPro" id="IPR051784">
    <property type="entry name" value="Nod_factor_ABC_transporter"/>
</dbReference>
<dbReference type="PANTHER" id="PTHR43229">
    <property type="entry name" value="NODULATION PROTEIN J"/>
    <property type="match status" value="1"/>
</dbReference>
<dbReference type="RefSeq" id="WP_212020525.1">
    <property type="nucleotide sequence ID" value="NZ_JAAFYZ010000278.1"/>
</dbReference>
<organism evidence="8 9">
    <name type="scientific">Catenulispora pinistramenti</name>
    <dbReference type="NCBI Taxonomy" id="2705254"/>
    <lineage>
        <taxon>Bacteria</taxon>
        <taxon>Bacillati</taxon>
        <taxon>Actinomycetota</taxon>
        <taxon>Actinomycetes</taxon>
        <taxon>Catenulisporales</taxon>
        <taxon>Catenulisporaceae</taxon>
        <taxon>Catenulispora</taxon>
    </lineage>
</organism>
<comment type="caution">
    <text evidence="8">The sequence shown here is derived from an EMBL/GenBank/DDBJ whole genome shotgun (WGS) entry which is preliminary data.</text>
</comment>
<proteinExistence type="inferred from homology"/>
<evidence type="ECO:0000256" key="6">
    <source>
        <dbReference type="RuleBase" id="RU361157"/>
    </source>
</evidence>
<feature type="transmembrane region" description="Helical" evidence="6">
    <location>
        <begin position="181"/>
        <end position="198"/>
    </location>
</feature>
<dbReference type="PROSITE" id="PS51012">
    <property type="entry name" value="ABC_TM2"/>
    <property type="match status" value="1"/>
</dbReference>
<keyword evidence="9" id="KW-1185">Reference proteome</keyword>
<dbReference type="PANTHER" id="PTHR43229:SF2">
    <property type="entry name" value="NODULATION PROTEIN J"/>
    <property type="match status" value="1"/>
</dbReference>
<evidence type="ECO:0000256" key="4">
    <source>
        <dbReference type="ARBA" id="ARBA00023136"/>
    </source>
</evidence>
<feature type="transmembrane region" description="Helical" evidence="6">
    <location>
        <begin position="21"/>
        <end position="41"/>
    </location>
</feature>
<keyword evidence="4 6" id="KW-0472">Membrane</keyword>
<evidence type="ECO:0000256" key="2">
    <source>
        <dbReference type="ARBA" id="ARBA00022692"/>
    </source>
</evidence>
<gene>
    <name evidence="8" type="ORF">KGQ19_43325</name>
</gene>
<comment type="similarity">
    <text evidence="6">Belongs to the ABC-2 integral membrane protein family.</text>
</comment>
<feature type="domain" description="ABC transmembrane type-2" evidence="7">
    <location>
        <begin position="23"/>
        <end position="252"/>
    </location>
</feature>
<sequence>MKVLHDTWLIFHRNLKLMLRSPLWVVLGVSQPVVFLLLFAPLLKPALATMGAHSQAQAYRIYVPGMLVALALAGGLYAGFDLLRELSSGIVERARVTPVSRLALLLGRALRDVVVLVVQAAIIIVLSLLFGLTVSIPALLIGYGILALITLTSASFSYGVALKIKNPAVLGQLINNVAQPLMLLSGTLLPIALAPLWLRDTANGNPFNWAVTGMRALFTGHPGDPSIWKAFAMLGGLAVITIAWSGRKFAKSVR</sequence>
<feature type="transmembrane region" description="Helical" evidence="6">
    <location>
        <begin position="227"/>
        <end position="246"/>
    </location>
</feature>
<evidence type="ECO:0000256" key="1">
    <source>
        <dbReference type="ARBA" id="ARBA00004141"/>
    </source>
</evidence>
<keyword evidence="5" id="KW-0046">Antibiotic resistance</keyword>
<dbReference type="EMBL" id="JAAFYZ010000278">
    <property type="protein sequence ID" value="MBS2553706.1"/>
    <property type="molecule type" value="Genomic_DNA"/>
</dbReference>
<dbReference type="PIRSF" id="PIRSF006648">
    <property type="entry name" value="DrrB"/>
    <property type="match status" value="1"/>
</dbReference>
<dbReference type="InterPro" id="IPR013525">
    <property type="entry name" value="ABC2_TM"/>
</dbReference>
<evidence type="ECO:0000259" key="7">
    <source>
        <dbReference type="PROSITE" id="PS51012"/>
    </source>
</evidence>
<name>A0ABS5L5T3_9ACTN</name>
<evidence type="ECO:0000313" key="9">
    <source>
        <dbReference type="Proteomes" id="UP000730482"/>
    </source>
</evidence>
<keyword evidence="6" id="KW-0813">Transport</keyword>
<feature type="transmembrane region" description="Helical" evidence="6">
    <location>
        <begin position="113"/>
        <end position="134"/>
    </location>
</feature>
<keyword evidence="6" id="KW-1003">Cell membrane</keyword>
<keyword evidence="3 6" id="KW-1133">Transmembrane helix</keyword>
<protein>
    <recommendedName>
        <fullName evidence="6">Transport permease protein</fullName>
    </recommendedName>
</protein>
<comment type="subcellular location">
    <subcellularLocation>
        <location evidence="6">Cell membrane</location>
        <topology evidence="6">Multi-pass membrane protein</topology>
    </subcellularLocation>
    <subcellularLocation>
        <location evidence="1">Membrane</location>
        <topology evidence="1">Multi-pass membrane protein</topology>
    </subcellularLocation>
</comment>
<dbReference type="InterPro" id="IPR047817">
    <property type="entry name" value="ABC2_TM_bact-type"/>
</dbReference>
<evidence type="ECO:0000256" key="3">
    <source>
        <dbReference type="ARBA" id="ARBA00022989"/>
    </source>
</evidence>
<dbReference type="Pfam" id="PF01061">
    <property type="entry name" value="ABC2_membrane"/>
    <property type="match status" value="1"/>
</dbReference>
<feature type="transmembrane region" description="Helical" evidence="6">
    <location>
        <begin position="140"/>
        <end position="161"/>
    </location>
</feature>
<keyword evidence="2 6" id="KW-0812">Transmembrane</keyword>
<feature type="transmembrane region" description="Helical" evidence="6">
    <location>
        <begin position="61"/>
        <end position="83"/>
    </location>
</feature>
<evidence type="ECO:0000256" key="5">
    <source>
        <dbReference type="ARBA" id="ARBA00023251"/>
    </source>
</evidence>
<evidence type="ECO:0000313" key="8">
    <source>
        <dbReference type="EMBL" id="MBS2553706.1"/>
    </source>
</evidence>
<accession>A0ABS5L5T3</accession>